<dbReference type="AlphaFoldDB" id="A0A0A0J809"/>
<reference evidence="1 2" key="1">
    <citation type="submission" date="2013-08" db="EMBL/GenBank/DDBJ databases">
        <title>The genome sequence of Knoellia sinensis.</title>
        <authorList>
            <person name="Zhu W."/>
            <person name="Wang G."/>
        </authorList>
    </citation>
    <scope>NUCLEOTIDE SEQUENCE [LARGE SCALE GENOMIC DNA]</scope>
    <source>
        <strain evidence="1 2">KCTC 19936</strain>
    </source>
</reference>
<name>A0A0A0J809_9MICO</name>
<dbReference type="EMBL" id="AVPJ01000008">
    <property type="protein sequence ID" value="KGN32192.1"/>
    <property type="molecule type" value="Genomic_DNA"/>
</dbReference>
<comment type="caution">
    <text evidence="1">The sequence shown here is derived from an EMBL/GenBank/DDBJ whole genome shotgun (WGS) entry which is preliminary data.</text>
</comment>
<dbReference type="Proteomes" id="UP000030002">
    <property type="component" value="Unassembled WGS sequence"/>
</dbReference>
<accession>A0A0A0J809</accession>
<sequence length="126" mass="13423">MASCVEGYSPAALSGRAFAFDGVVVEIGPSVSDRGDLDLNYPGVTFKVQEWFSGGRADTVTVDLPVANTVAYGEIPEDAYGVGTRLLVSGEPRWDGSPLDAPIAWACGFTRYYDPETAAAWRAALR</sequence>
<keyword evidence="2" id="KW-1185">Reference proteome</keyword>
<evidence type="ECO:0000313" key="1">
    <source>
        <dbReference type="EMBL" id="KGN32192.1"/>
    </source>
</evidence>
<proteinExistence type="predicted"/>
<evidence type="ECO:0000313" key="2">
    <source>
        <dbReference type="Proteomes" id="UP000030002"/>
    </source>
</evidence>
<protein>
    <submittedName>
        <fullName evidence="1">Uncharacterized protein</fullName>
    </submittedName>
</protein>
<dbReference type="eggNOG" id="ENOG5031XBZ">
    <property type="taxonomic scope" value="Bacteria"/>
</dbReference>
<gene>
    <name evidence="1" type="ORF">N802_11205</name>
</gene>
<organism evidence="1 2">
    <name type="scientific">Knoellia sinensis KCTC 19936</name>
    <dbReference type="NCBI Taxonomy" id="1385520"/>
    <lineage>
        <taxon>Bacteria</taxon>
        <taxon>Bacillati</taxon>
        <taxon>Actinomycetota</taxon>
        <taxon>Actinomycetes</taxon>
        <taxon>Micrococcales</taxon>
        <taxon>Intrasporangiaceae</taxon>
        <taxon>Knoellia</taxon>
    </lineage>
</organism>